<dbReference type="Proteomes" id="UP001149165">
    <property type="component" value="Unassembled WGS sequence"/>
</dbReference>
<gene>
    <name evidence="4" type="ORF">N7456_010521</name>
</gene>
<evidence type="ECO:0000313" key="4">
    <source>
        <dbReference type="EMBL" id="KAJ5094660.1"/>
    </source>
</evidence>
<dbReference type="EMBL" id="JAPQKH010000006">
    <property type="protein sequence ID" value="KAJ5094660.1"/>
    <property type="molecule type" value="Genomic_DNA"/>
</dbReference>
<dbReference type="InterPro" id="IPR036465">
    <property type="entry name" value="vWFA_dom_sf"/>
</dbReference>
<dbReference type="InterPro" id="IPR013694">
    <property type="entry name" value="VIT"/>
</dbReference>
<comment type="caution">
    <text evidence="4">The sequence shown here is derived from an EMBL/GenBank/DDBJ whole genome shotgun (WGS) entry which is preliminary data.</text>
</comment>
<dbReference type="PROSITE" id="PS51468">
    <property type="entry name" value="VIT"/>
    <property type="match status" value="1"/>
</dbReference>
<sequence length="1053" mass="114600">MSLFRSHNPYDLPVHCGCKVYIDNTWKYLPQVSLNAHATILSSVSRTTLTQTFANPTKFILEEVSYKFPLYDGVSVVGFKCQVGTRLLHSIVKSKEQANTDYKNAIEREESAAIMDHSDTQGDVFTIRLGNVPANEKVTVDITFVGELKQDAQIDGIRYTLPNSIAPRYGSTWDYSQQDARASGFPATMDGISITTDIVLEKASVIRELQSTSHSPKVSLGRTSTISSVSSSFEPSQASATLRLQKGNQPLLEKDFVLVVKADGLDTPRALLESHPEIPGQRALMATLVPKFNLPNNQPEIIFIIDRSGSMHDKISTLRAALKVFLKSLPPGICFNICSFGSDHSFLWPRSTVYDQSSLNQALAFVDTVDSNMGGTEMEQAVRAAVNSRLQNKDLEVLILTDGEIYDQDSLFKFVRESSSSHTTRFFSLGIGHTVSHSLIEGVARAGQGFSQSVLQNQDLDRCVVRMLKGALTPHIYDYKLEVDYEHTLTGDFELVSDTENFMSDTETEVQSPAPRDTPAPGQTIQLYSEDFVEPDTVSGTEAGQMNDDPPHITRPMVIQAPHKIPPLYPFIRTTVFLLLDPESADKIPRSLTFSATSKQGPLCLRIPITDMGQGETIHQLASRKAVVELEELHGWLDDWKDECGNTFACLHQGTKEKVAARECKSLGIKYQVTGKHCSFVALEAKTEASPEDSQENYTEEAQDKAQRNISTKPVAEIMSRVVTSGMFSPPTFKPFSITNSIDASFIDHVTSSAGIYSPPGMRFQQQSQTQSAYRGFGGGGGALFGCPASATRGGASENSQSIIVSGGLFGAAVPLPSINRIQYARPLFGSAPAAAAAAPPPPMPSSGALFGAPAPTPIPFGGPPSGSLFGSAPAPTASPFGMPSSGSLFGSAPPPFPPARAGAVAGGRKLKAGMPMTSASMARSKVKASNVRDAAATSKSMVHALINMQKFDGSWVWEQNLFKVLGLVMDDIRTKIICMLQNDGMRDTLNEREANIVATLMAMGWLRREHHDTKATWELVYEKANAWVQQEMTQVGSEILNAYGAEFWVEFI</sequence>
<feature type="region of interest" description="Disordered" evidence="1">
    <location>
        <begin position="689"/>
        <end position="709"/>
    </location>
</feature>
<dbReference type="PROSITE" id="PS50234">
    <property type="entry name" value="VWFA"/>
    <property type="match status" value="1"/>
</dbReference>
<reference evidence="4" key="1">
    <citation type="submission" date="2022-11" db="EMBL/GenBank/DDBJ databases">
        <authorList>
            <person name="Petersen C."/>
        </authorList>
    </citation>
    <scope>NUCLEOTIDE SEQUENCE</scope>
    <source>
        <strain evidence="4">IBT 30069</strain>
    </source>
</reference>
<dbReference type="InterPro" id="IPR002035">
    <property type="entry name" value="VWF_A"/>
</dbReference>
<dbReference type="Pfam" id="PF08487">
    <property type="entry name" value="VIT"/>
    <property type="match status" value="1"/>
</dbReference>
<evidence type="ECO:0000313" key="5">
    <source>
        <dbReference type="Proteomes" id="UP001149165"/>
    </source>
</evidence>
<keyword evidence="5" id="KW-1185">Reference proteome</keyword>
<accession>A0A9W9F716</accession>
<dbReference type="PANTHER" id="PTHR45737:SF6">
    <property type="entry name" value="VON WILLEBRAND FACTOR A DOMAIN-CONTAINING PROTEIN 5A"/>
    <property type="match status" value="1"/>
</dbReference>
<name>A0A9W9F716_9EURO</name>
<evidence type="ECO:0000259" key="3">
    <source>
        <dbReference type="PROSITE" id="PS51468"/>
    </source>
</evidence>
<protein>
    <recommendedName>
        <fullName evidence="6">von Willebrand factor, type A</fullName>
    </recommendedName>
</protein>
<dbReference type="AlphaFoldDB" id="A0A9W9F716"/>
<dbReference type="SMART" id="SM00609">
    <property type="entry name" value="VIT"/>
    <property type="match status" value="1"/>
</dbReference>
<feature type="domain" description="VIT" evidence="3">
    <location>
        <begin position="15"/>
        <end position="146"/>
    </location>
</feature>
<feature type="compositionally biased region" description="Acidic residues" evidence="1">
    <location>
        <begin position="690"/>
        <end position="701"/>
    </location>
</feature>
<dbReference type="Pfam" id="PF13768">
    <property type="entry name" value="VWA_3"/>
    <property type="match status" value="1"/>
</dbReference>
<dbReference type="Gene3D" id="3.40.50.410">
    <property type="entry name" value="von Willebrand factor, type A domain"/>
    <property type="match status" value="1"/>
</dbReference>
<evidence type="ECO:0008006" key="6">
    <source>
        <dbReference type="Google" id="ProtNLM"/>
    </source>
</evidence>
<organism evidence="4 5">
    <name type="scientific">Penicillium angulare</name>
    <dbReference type="NCBI Taxonomy" id="116970"/>
    <lineage>
        <taxon>Eukaryota</taxon>
        <taxon>Fungi</taxon>
        <taxon>Dikarya</taxon>
        <taxon>Ascomycota</taxon>
        <taxon>Pezizomycotina</taxon>
        <taxon>Eurotiomycetes</taxon>
        <taxon>Eurotiomycetidae</taxon>
        <taxon>Eurotiales</taxon>
        <taxon>Aspergillaceae</taxon>
        <taxon>Penicillium</taxon>
    </lineage>
</organism>
<evidence type="ECO:0000259" key="2">
    <source>
        <dbReference type="PROSITE" id="PS50234"/>
    </source>
</evidence>
<evidence type="ECO:0000256" key="1">
    <source>
        <dbReference type="SAM" id="MobiDB-lite"/>
    </source>
</evidence>
<dbReference type="OrthoDB" id="1729737at2759"/>
<dbReference type="SUPFAM" id="SSF53300">
    <property type="entry name" value="vWA-like"/>
    <property type="match status" value="1"/>
</dbReference>
<feature type="domain" description="VWFA" evidence="2">
    <location>
        <begin position="300"/>
        <end position="476"/>
    </location>
</feature>
<dbReference type="PANTHER" id="PTHR45737">
    <property type="entry name" value="VON WILLEBRAND FACTOR A DOMAIN-CONTAINING PROTEIN 5A"/>
    <property type="match status" value="1"/>
</dbReference>
<dbReference type="SMART" id="SM00327">
    <property type="entry name" value="VWA"/>
    <property type="match status" value="1"/>
</dbReference>
<proteinExistence type="predicted"/>
<reference evidence="4" key="2">
    <citation type="journal article" date="2023" name="IMA Fungus">
        <title>Comparative genomic study of the Penicillium genus elucidates a diverse pangenome and 15 lateral gene transfer events.</title>
        <authorList>
            <person name="Petersen C."/>
            <person name="Sorensen T."/>
            <person name="Nielsen M.R."/>
            <person name="Sondergaard T.E."/>
            <person name="Sorensen J.L."/>
            <person name="Fitzpatrick D.A."/>
            <person name="Frisvad J.C."/>
            <person name="Nielsen K.L."/>
        </authorList>
    </citation>
    <scope>NUCLEOTIDE SEQUENCE</scope>
    <source>
        <strain evidence="4">IBT 30069</strain>
    </source>
</reference>